<dbReference type="AlphaFoldDB" id="A0A933E7P9"/>
<dbReference type="InterPro" id="IPR017871">
    <property type="entry name" value="ABC_transporter-like_CS"/>
</dbReference>
<dbReference type="GO" id="GO:0005524">
    <property type="term" value="F:ATP binding"/>
    <property type="evidence" value="ECO:0007669"/>
    <property type="project" value="UniProtKB-KW"/>
</dbReference>
<dbReference type="CDD" id="cd03224">
    <property type="entry name" value="ABC_TM1139_LivF_branched"/>
    <property type="match status" value="1"/>
</dbReference>
<dbReference type="Pfam" id="PF00005">
    <property type="entry name" value="ABC_tran"/>
    <property type="match status" value="1"/>
</dbReference>
<evidence type="ECO:0000256" key="1">
    <source>
        <dbReference type="ARBA" id="ARBA00005417"/>
    </source>
</evidence>
<dbReference type="GO" id="GO:0016887">
    <property type="term" value="F:ATP hydrolysis activity"/>
    <property type="evidence" value="ECO:0007669"/>
    <property type="project" value="InterPro"/>
</dbReference>
<keyword evidence="4 7" id="KW-0067">ATP-binding</keyword>
<dbReference type="GO" id="GO:0015658">
    <property type="term" value="F:branched-chain amino acid transmembrane transporter activity"/>
    <property type="evidence" value="ECO:0007669"/>
    <property type="project" value="InterPro"/>
</dbReference>
<keyword evidence="5" id="KW-0029">Amino-acid transport</keyword>
<dbReference type="Pfam" id="PF12399">
    <property type="entry name" value="BCA_ABC_TP_C"/>
    <property type="match status" value="1"/>
</dbReference>
<evidence type="ECO:0000256" key="3">
    <source>
        <dbReference type="ARBA" id="ARBA00022741"/>
    </source>
</evidence>
<reference evidence="7" key="1">
    <citation type="submission" date="2020-07" db="EMBL/GenBank/DDBJ databases">
        <title>Huge and variable diversity of episymbiotic CPR bacteria and DPANN archaea in groundwater ecosystems.</title>
        <authorList>
            <person name="He C.Y."/>
            <person name="Keren R."/>
            <person name="Whittaker M."/>
            <person name="Farag I.F."/>
            <person name="Doudna J."/>
            <person name="Cate J.H.D."/>
            <person name="Banfield J.F."/>
        </authorList>
    </citation>
    <scope>NUCLEOTIDE SEQUENCE</scope>
    <source>
        <strain evidence="7">NC_groundwater_1370_Ag_S-0.2um_69_93</strain>
    </source>
</reference>
<dbReference type="PROSITE" id="PS50893">
    <property type="entry name" value="ABC_TRANSPORTER_2"/>
    <property type="match status" value="1"/>
</dbReference>
<evidence type="ECO:0000256" key="2">
    <source>
        <dbReference type="ARBA" id="ARBA00022448"/>
    </source>
</evidence>
<evidence type="ECO:0000256" key="4">
    <source>
        <dbReference type="ARBA" id="ARBA00022840"/>
    </source>
</evidence>
<dbReference type="PANTHER" id="PTHR43820">
    <property type="entry name" value="HIGH-AFFINITY BRANCHED-CHAIN AMINO ACID TRANSPORT ATP-BINDING PROTEIN LIVF"/>
    <property type="match status" value="1"/>
</dbReference>
<evidence type="ECO:0000256" key="5">
    <source>
        <dbReference type="ARBA" id="ARBA00022970"/>
    </source>
</evidence>
<feature type="domain" description="ABC transporter" evidence="6">
    <location>
        <begin position="2"/>
        <end position="234"/>
    </location>
</feature>
<dbReference type="Proteomes" id="UP000752292">
    <property type="component" value="Unassembled WGS sequence"/>
</dbReference>
<dbReference type="InterPro" id="IPR032823">
    <property type="entry name" value="BCA_ABC_TP_C"/>
</dbReference>
<organism evidence="7 8">
    <name type="scientific">Tectimicrobiota bacterium</name>
    <dbReference type="NCBI Taxonomy" id="2528274"/>
    <lineage>
        <taxon>Bacteria</taxon>
        <taxon>Pseudomonadati</taxon>
        <taxon>Nitrospinota/Tectimicrobiota group</taxon>
        <taxon>Candidatus Tectimicrobiota</taxon>
    </lineage>
</organism>
<keyword evidence="3" id="KW-0547">Nucleotide-binding</keyword>
<dbReference type="InterPro" id="IPR030660">
    <property type="entry name" value="ABC_branched_ATPase_LivF/BraG"/>
</dbReference>
<dbReference type="PIRSF" id="PIRSF039137">
    <property type="entry name" value="ABC_branched_ATPase"/>
    <property type="match status" value="1"/>
</dbReference>
<evidence type="ECO:0000313" key="7">
    <source>
        <dbReference type="EMBL" id="MBI4251662.1"/>
    </source>
</evidence>
<name>A0A933E7P9_UNCTE</name>
<protein>
    <submittedName>
        <fullName evidence="7">ABC transporter ATP-binding protein</fullName>
    </submittedName>
</protein>
<gene>
    <name evidence="7" type="ORF">HY618_04305</name>
</gene>
<dbReference type="InterPro" id="IPR003593">
    <property type="entry name" value="AAA+_ATPase"/>
</dbReference>
<dbReference type="Gene3D" id="3.40.50.300">
    <property type="entry name" value="P-loop containing nucleotide triphosphate hydrolases"/>
    <property type="match status" value="1"/>
</dbReference>
<comment type="caution">
    <text evidence="7">The sequence shown here is derived from an EMBL/GenBank/DDBJ whole genome shotgun (WGS) entry which is preliminary data.</text>
</comment>
<dbReference type="InterPro" id="IPR003439">
    <property type="entry name" value="ABC_transporter-like_ATP-bd"/>
</dbReference>
<dbReference type="PANTHER" id="PTHR43820:SF4">
    <property type="entry name" value="HIGH-AFFINITY BRANCHED-CHAIN AMINO ACID TRANSPORT ATP-BINDING PROTEIN LIVF"/>
    <property type="match status" value="1"/>
</dbReference>
<dbReference type="InterPro" id="IPR052156">
    <property type="entry name" value="BCAA_Transport_ATP-bd_LivF"/>
</dbReference>
<proteinExistence type="inferred from homology"/>
<dbReference type="EMBL" id="JACQRX010000190">
    <property type="protein sequence ID" value="MBI4251662.1"/>
    <property type="molecule type" value="Genomic_DNA"/>
</dbReference>
<dbReference type="SMART" id="SM00382">
    <property type="entry name" value="AAA"/>
    <property type="match status" value="1"/>
</dbReference>
<evidence type="ECO:0000259" key="6">
    <source>
        <dbReference type="PROSITE" id="PS50893"/>
    </source>
</evidence>
<accession>A0A933E7P9</accession>
<keyword evidence="2" id="KW-0813">Transport</keyword>
<sequence>MLELEDVHFYYGRIHALQGVSLKVPAGRVVCLIGSNGAGKSTTLMAVSGVHAIARGAVCFEGRPIHGLPPDQIVRLGISQVPEGRRIFPLLTVLENLEMGAYLRRDAGEVERDLDQVYSLFPVLHERRRQRGGTLSGGEQQMLAIGRALMARPRLLLLDEPSLGLAPMLVEAIFGALGRIREQGTGIFLVEQNAHVALGFADWVYVMETGRIVMDGPPEELRRSPAVREAYLGE</sequence>
<evidence type="ECO:0000313" key="8">
    <source>
        <dbReference type="Proteomes" id="UP000752292"/>
    </source>
</evidence>
<dbReference type="SUPFAM" id="SSF52540">
    <property type="entry name" value="P-loop containing nucleoside triphosphate hydrolases"/>
    <property type="match status" value="1"/>
</dbReference>
<dbReference type="GO" id="GO:0015807">
    <property type="term" value="P:L-amino acid transport"/>
    <property type="evidence" value="ECO:0007669"/>
    <property type="project" value="TreeGrafter"/>
</dbReference>
<comment type="similarity">
    <text evidence="1">Belongs to the ABC transporter superfamily.</text>
</comment>
<dbReference type="PROSITE" id="PS00211">
    <property type="entry name" value="ABC_TRANSPORTER_1"/>
    <property type="match status" value="1"/>
</dbReference>
<dbReference type="InterPro" id="IPR027417">
    <property type="entry name" value="P-loop_NTPase"/>
</dbReference>